<dbReference type="Proteomes" id="UP000092460">
    <property type="component" value="Unassembled WGS sequence"/>
</dbReference>
<reference evidence="1" key="2">
    <citation type="submission" date="2020-05" db="UniProtKB">
        <authorList>
            <consortium name="EnsemblMetazoa"/>
        </authorList>
    </citation>
    <scope>IDENTIFICATION</scope>
    <source>
        <strain evidence="1">IAEA</strain>
    </source>
</reference>
<keyword evidence="2" id="KW-1185">Reference proteome</keyword>
<dbReference type="EnsemblMetazoa" id="GPPI030176-RA">
    <property type="protein sequence ID" value="GPPI030176-PA"/>
    <property type="gene ID" value="GPPI030176"/>
</dbReference>
<dbReference type="VEuPathDB" id="VectorBase:GPPI030176"/>
<evidence type="ECO:0000313" key="1">
    <source>
        <dbReference type="EnsemblMetazoa" id="GPPI030176-PA"/>
    </source>
</evidence>
<evidence type="ECO:0000313" key="2">
    <source>
        <dbReference type="Proteomes" id="UP000092460"/>
    </source>
</evidence>
<reference evidence="2" key="1">
    <citation type="submission" date="2015-01" db="EMBL/GenBank/DDBJ databases">
        <authorList>
            <person name="Aksoy S."/>
            <person name="Warren W."/>
            <person name="Wilson R.K."/>
        </authorList>
    </citation>
    <scope>NUCLEOTIDE SEQUENCE [LARGE SCALE GENOMIC DNA]</scope>
    <source>
        <strain evidence="2">IAEA</strain>
    </source>
</reference>
<accession>A0A1B0BHF4</accession>
<protein>
    <submittedName>
        <fullName evidence="1">Uncharacterized protein</fullName>
    </submittedName>
</protein>
<name>A0A1B0BHF4_9MUSC</name>
<proteinExistence type="predicted"/>
<dbReference type="AlphaFoldDB" id="A0A1B0BHF4"/>
<dbReference type="EMBL" id="JXJN01014331">
    <property type="status" value="NOT_ANNOTATED_CDS"/>
    <property type="molecule type" value="Genomic_DNA"/>
</dbReference>
<organism evidence="1 2">
    <name type="scientific">Glossina palpalis gambiensis</name>
    <dbReference type="NCBI Taxonomy" id="67801"/>
    <lineage>
        <taxon>Eukaryota</taxon>
        <taxon>Metazoa</taxon>
        <taxon>Ecdysozoa</taxon>
        <taxon>Arthropoda</taxon>
        <taxon>Hexapoda</taxon>
        <taxon>Insecta</taxon>
        <taxon>Pterygota</taxon>
        <taxon>Neoptera</taxon>
        <taxon>Endopterygota</taxon>
        <taxon>Diptera</taxon>
        <taxon>Brachycera</taxon>
        <taxon>Muscomorpha</taxon>
        <taxon>Hippoboscoidea</taxon>
        <taxon>Glossinidae</taxon>
        <taxon>Glossina</taxon>
    </lineage>
</organism>
<sequence length="105" mass="12354">MRWNSTKLCEEEQYLVMSTVALKRELQQHQADIKFNGIWLTTNDKKSSGMQHMLTARQYTIKTKQCTYLAILFLFTSVSPAPVNTLKRFVYGSRFMKMNVELWPL</sequence>